<dbReference type="OMA" id="RADIQID"/>
<organism evidence="2 3">
    <name type="scientific">Talaromyces islandicus</name>
    <name type="common">Penicillium islandicum</name>
    <dbReference type="NCBI Taxonomy" id="28573"/>
    <lineage>
        <taxon>Eukaryota</taxon>
        <taxon>Fungi</taxon>
        <taxon>Dikarya</taxon>
        <taxon>Ascomycota</taxon>
        <taxon>Pezizomycotina</taxon>
        <taxon>Eurotiomycetes</taxon>
        <taxon>Eurotiomycetidae</taxon>
        <taxon>Eurotiales</taxon>
        <taxon>Trichocomaceae</taxon>
        <taxon>Talaromyces</taxon>
        <taxon>Talaromyces sect. Islandici</taxon>
    </lineage>
</organism>
<name>A0A0U1M613_TALIS</name>
<feature type="coiled-coil region" evidence="1">
    <location>
        <begin position="72"/>
        <end position="117"/>
    </location>
</feature>
<reference evidence="2 3" key="1">
    <citation type="submission" date="2015-04" db="EMBL/GenBank/DDBJ databases">
        <authorList>
            <person name="Syromyatnikov M.Y."/>
            <person name="Popov V.N."/>
        </authorList>
    </citation>
    <scope>NUCLEOTIDE SEQUENCE [LARGE SCALE GENOMIC DNA]</scope>
    <source>
        <strain evidence="2">WF-38-12</strain>
    </source>
</reference>
<accession>A0A0U1M613</accession>
<sequence>MAEVMAGRKSPSVQTQEVQGIWANKRLLGVDTMTDREIVKKILKKVKQTSFMVQRDKNRVGNDEGHSFLNDMESLKNRFTKMEADHNRELRRHAEELQKHTREFHEEKKKLQASDEQTIKVRASELEWLNDSYDHTARLERNEIVHRADIQIDLKALKYLEITNPNRFKSACKGFEYLHSLSWENRAGIENFPQDVAEIAVIRGNMTTLTRWKTPDADSTVTAIVSLCDTIVKKQLESHNGGNAYMYAAMKADCNNVKEHYQKACKVFC</sequence>
<gene>
    <name evidence="2" type="ORF">PISL3812_07430</name>
</gene>
<dbReference type="AlphaFoldDB" id="A0A0U1M613"/>
<proteinExistence type="predicted"/>
<dbReference type="EMBL" id="CVMT01000007">
    <property type="protein sequence ID" value="CRG90386.1"/>
    <property type="molecule type" value="Genomic_DNA"/>
</dbReference>
<dbReference type="Proteomes" id="UP000054383">
    <property type="component" value="Unassembled WGS sequence"/>
</dbReference>
<protein>
    <submittedName>
        <fullName evidence="2">Uncharacterized protein</fullName>
    </submittedName>
</protein>
<evidence type="ECO:0000313" key="3">
    <source>
        <dbReference type="Proteomes" id="UP000054383"/>
    </source>
</evidence>
<evidence type="ECO:0000313" key="2">
    <source>
        <dbReference type="EMBL" id="CRG90386.1"/>
    </source>
</evidence>
<keyword evidence="3" id="KW-1185">Reference proteome</keyword>
<keyword evidence="1" id="KW-0175">Coiled coil</keyword>
<evidence type="ECO:0000256" key="1">
    <source>
        <dbReference type="SAM" id="Coils"/>
    </source>
</evidence>